<comment type="subcellular location">
    <subcellularLocation>
        <location evidence="1 10">Cell membrane</location>
        <topology evidence="1 10">Peripheral membrane protein</topology>
    </subcellularLocation>
</comment>
<keyword evidence="7 10" id="KW-0472">Membrane</keyword>
<dbReference type="InterPro" id="IPR002699">
    <property type="entry name" value="V_ATPase_D"/>
</dbReference>
<proteinExistence type="inferred from homology"/>
<evidence type="ECO:0000256" key="11">
    <source>
        <dbReference type="SAM" id="Coils"/>
    </source>
</evidence>
<feature type="coiled-coil region" evidence="11">
    <location>
        <begin position="44"/>
        <end position="71"/>
    </location>
</feature>
<dbReference type="HAMAP" id="MF_00271">
    <property type="entry name" value="ATP_synth_D_arch"/>
    <property type="match status" value="1"/>
</dbReference>
<keyword evidence="6 10" id="KW-0406">Ion transport</keyword>
<evidence type="ECO:0000256" key="2">
    <source>
        <dbReference type="ARBA" id="ARBA00005850"/>
    </source>
</evidence>
<comment type="caution">
    <text evidence="13">The sequence shown here is derived from an EMBL/GenBank/DDBJ whole genome shotgun (WGS) entry which is preliminary data.</text>
</comment>
<dbReference type="PANTHER" id="PTHR11671">
    <property type="entry name" value="V-TYPE ATP SYNTHASE SUBUNIT D"/>
    <property type="match status" value="1"/>
</dbReference>
<accession>A0A7J9SM20</accession>
<dbReference type="Pfam" id="PF01813">
    <property type="entry name" value="ATP-synt_D"/>
    <property type="match status" value="1"/>
</dbReference>
<comment type="subunit">
    <text evidence="10">Has multiple subunits with at least A(3), B(3), C, D, E, F, H, I and proteolipid K(x).</text>
</comment>
<keyword evidence="14" id="KW-1185">Reference proteome</keyword>
<evidence type="ECO:0000256" key="12">
    <source>
        <dbReference type="SAM" id="MobiDB-lite"/>
    </source>
</evidence>
<evidence type="ECO:0000313" key="13">
    <source>
        <dbReference type="EMBL" id="MBB6647139.1"/>
    </source>
</evidence>
<comment type="similarity">
    <text evidence="2 10">Belongs to the V-ATPase D subunit family.</text>
</comment>
<evidence type="ECO:0000256" key="1">
    <source>
        <dbReference type="ARBA" id="ARBA00004202"/>
    </source>
</evidence>
<evidence type="ECO:0000256" key="9">
    <source>
        <dbReference type="ARBA" id="ARBA00059506"/>
    </source>
</evidence>
<keyword evidence="8 10" id="KW-0066">ATP synthesis</keyword>
<name>A0A7J9SM20_9EURY</name>
<feature type="region of interest" description="Disordered" evidence="12">
    <location>
        <begin position="199"/>
        <end position="266"/>
    </location>
</feature>
<evidence type="ECO:0000256" key="8">
    <source>
        <dbReference type="ARBA" id="ARBA00023310"/>
    </source>
</evidence>
<dbReference type="GO" id="GO:0046933">
    <property type="term" value="F:proton-transporting ATP synthase activity, rotational mechanism"/>
    <property type="evidence" value="ECO:0007669"/>
    <property type="project" value="UniProtKB-UniRule"/>
</dbReference>
<keyword evidence="4 10" id="KW-1003">Cell membrane</keyword>
<reference evidence="13 14" key="1">
    <citation type="submission" date="2020-08" db="EMBL/GenBank/DDBJ databases">
        <authorList>
            <person name="Seo M.-J."/>
        </authorList>
    </citation>
    <scope>NUCLEOTIDE SEQUENCE [LARGE SCALE GENOMIC DNA]</scope>
    <source>
        <strain evidence="13 14">MBLA0160</strain>
    </source>
</reference>
<evidence type="ECO:0000256" key="4">
    <source>
        <dbReference type="ARBA" id="ARBA00022475"/>
    </source>
</evidence>
<dbReference type="NCBIfam" id="NF001545">
    <property type="entry name" value="PRK00373.1-4"/>
    <property type="match status" value="1"/>
</dbReference>
<keyword evidence="11" id="KW-0175">Coiled coil</keyword>
<organism evidence="13 14">
    <name type="scientific">Halobellus ruber</name>
    <dbReference type="NCBI Taxonomy" id="2761102"/>
    <lineage>
        <taxon>Archaea</taxon>
        <taxon>Methanobacteriati</taxon>
        <taxon>Methanobacteriota</taxon>
        <taxon>Stenosarchaea group</taxon>
        <taxon>Halobacteria</taxon>
        <taxon>Halobacteriales</taxon>
        <taxon>Haloferacaceae</taxon>
        <taxon>Halobellus</taxon>
    </lineage>
</organism>
<dbReference type="AlphaFoldDB" id="A0A7J9SM20"/>
<dbReference type="GO" id="GO:0005524">
    <property type="term" value="F:ATP binding"/>
    <property type="evidence" value="ECO:0007669"/>
    <property type="project" value="UniProtKB-UniRule"/>
</dbReference>
<dbReference type="GO" id="GO:0042777">
    <property type="term" value="P:proton motive force-driven plasma membrane ATP synthesis"/>
    <property type="evidence" value="ECO:0007669"/>
    <property type="project" value="UniProtKB-UniRule"/>
</dbReference>
<evidence type="ECO:0000313" key="14">
    <source>
        <dbReference type="Proteomes" id="UP000546257"/>
    </source>
</evidence>
<evidence type="ECO:0000256" key="5">
    <source>
        <dbReference type="ARBA" id="ARBA00022781"/>
    </source>
</evidence>
<evidence type="ECO:0000256" key="7">
    <source>
        <dbReference type="ARBA" id="ARBA00023136"/>
    </source>
</evidence>
<protein>
    <recommendedName>
        <fullName evidence="10">A-type ATP synthase subunit D</fullName>
    </recommendedName>
</protein>
<dbReference type="FunFam" id="1.10.287.3240:FF:000007">
    <property type="entry name" value="V-type ATP synthase subunit D"/>
    <property type="match status" value="1"/>
</dbReference>
<sequence>MAKDVKPTRKNLMAIEDRIELSERGHDTLEQKRDGLIMEFMDILDQAQDVRSELDENYETAQEKLNMARAMEGDVAVRGAAAALKEHPEITTQSKNIMGVVVPQIESSRVKKSLDQRGYGLLGSSARIDEAADAYEELLETIILAAEVETAMKKMLTEIETTKRRVNALEFKLLPELKENKEYIEQKLEEQEREEIFRLKKIKNKKEKEEAEEEAEEKAEEEAEEKAEEEAEEKAEEEAEEKAEDEAGEQADEDEEETATTTSTGD</sequence>
<evidence type="ECO:0000256" key="10">
    <source>
        <dbReference type="HAMAP-Rule" id="MF_00271"/>
    </source>
</evidence>
<dbReference type="NCBIfam" id="TIGR00309">
    <property type="entry name" value="V_ATPase_subD"/>
    <property type="match status" value="1"/>
</dbReference>
<feature type="compositionally biased region" description="Acidic residues" evidence="12">
    <location>
        <begin position="210"/>
        <end position="258"/>
    </location>
</feature>
<dbReference type="EMBL" id="JACKXD010000004">
    <property type="protein sequence ID" value="MBB6647139.1"/>
    <property type="molecule type" value="Genomic_DNA"/>
</dbReference>
<comment type="function">
    <text evidence="9 10">Component of the A-type ATP synthase that produces ATP from ADP in the presence of a proton gradient across the membrane.</text>
</comment>
<gene>
    <name evidence="10" type="primary">atpD</name>
    <name evidence="13" type="ORF">H5V44_12740</name>
</gene>
<dbReference type="NCBIfam" id="NF001542">
    <property type="entry name" value="PRK00373.1-1"/>
    <property type="match status" value="1"/>
</dbReference>
<dbReference type="RefSeq" id="WP_185193510.1">
    <property type="nucleotide sequence ID" value="NZ_JACKXD010000004.1"/>
</dbReference>
<evidence type="ECO:0000256" key="3">
    <source>
        <dbReference type="ARBA" id="ARBA00022448"/>
    </source>
</evidence>
<dbReference type="Gene3D" id="1.10.287.3240">
    <property type="match status" value="1"/>
</dbReference>
<dbReference type="Proteomes" id="UP000546257">
    <property type="component" value="Unassembled WGS sequence"/>
</dbReference>
<keyword evidence="5 10" id="KW-0375">Hydrogen ion transport</keyword>
<dbReference type="GO" id="GO:0005886">
    <property type="term" value="C:plasma membrane"/>
    <property type="evidence" value="ECO:0007669"/>
    <property type="project" value="UniProtKB-SubCell"/>
</dbReference>
<keyword evidence="3 10" id="KW-0813">Transport</keyword>
<dbReference type="GO" id="GO:0046961">
    <property type="term" value="F:proton-transporting ATPase activity, rotational mechanism"/>
    <property type="evidence" value="ECO:0007669"/>
    <property type="project" value="InterPro"/>
</dbReference>
<evidence type="ECO:0000256" key="6">
    <source>
        <dbReference type="ARBA" id="ARBA00023065"/>
    </source>
</evidence>